<accession>K9WJM1</accession>
<dbReference type="EMBL" id="CP003630">
    <property type="protein sequence ID" value="AFZ20016.1"/>
    <property type="molecule type" value="Genomic_DNA"/>
</dbReference>
<name>K9WJM1_9CYAN</name>
<keyword evidence="3" id="KW-1185">Reference proteome</keyword>
<protein>
    <submittedName>
        <fullName evidence="2">Uncharacterized protein</fullName>
    </submittedName>
</protein>
<feature type="region of interest" description="Disordered" evidence="1">
    <location>
        <begin position="76"/>
        <end position="96"/>
    </location>
</feature>
<evidence type="ECO:0000313" key="2">
    <source>
        <dbReference type="EMBL" id="AFZ20016.1"/>
    </source>
</evidence>
<proteinExistence type="predicted"/>
<dbReference type="HOGENOM" id="CLU_2356590_0_0_3"/>
<dbReference type="KEGG" id="mic:Mic7113_4318"/>
<dbReference type="RefSeq" id="WP_015184152.1">
    <property type="nucleotide sequence ID" value="NC_019738.1"/>
</dbReference>
<gene>
    <name evidence="2" type="ORF">Mic7113_4318</name>
</gene>
<dbReference type="Proteomes" id="UP000010471">
    <property type="component" value="Chromosome"/>
</dbReference>
<feature type="compositionally biased region" description="Polar residues" evidence="1">
    <location>
        <begin position="76"/>
        <end position="88"/>
    </location>
</feature>
<reference evidence="2 3" key="1">
    <citation type="submission" date="2012-06" db="EMBL/GenBank/DDBJ databases">
        <title>Finished chromosome of genome of Microcoleus sp. PCC 7113.</title>
        <authorList>
            <consortium name="US DOE Joint Genome Institute"/>
            <person name="Gugger M."/>
            <person name="Coursin T."/>
            <person name="Rippka R."/>
            <person name="Tandeau De Marsac N."/>
            <person name="Huntemann M."/>
            <person name="Wei C.-L."/>
            <person name="Han J."/>
            <person name="Detter J.C."/>
            <person name="Han C."/>
            <person name="Tapia R."/>
            <person name="Chen A."/>
            <person name="Kyrpides N."/>
            <person name="Mavromatis K."/>
            <person name="Markowitz V."/>
            <person name="Szeto E."/>
            <person name="Ivanova N."/>
            <person name="Pagani I."/>
            <person name="Pati A."/>
            <person name="Goodwin L."/>
            <person name="Nordberg H.P."/>
            <person name="Cantor M.N."/>
            <person name="Hua S.X."/>
            <person name="Woyke T."/>
            <person name="Kerfeld C.A."/>
        </authorList>
    </citation>
    <scope>NUCLEOTIDE SEQUENCE [LARGE SCALE GENOMIC DNA]</scope>
    <source>
        <strain evidence="2 3">PCC 7113</strain>
    </source>
</reference>
<dbReference type="AlphaFoldDB" id="K9WJM1"/>
<dbReference type="OrthoDB" id="1551269at2"/>
<evidence type="ECO:0000256" key="1">
    <source>
        <dbReference type="SAM" id="MobiDB-lite"/>
    </source>
</evidence>
<evidence type="ECO:0000313" key="3">
    <source>
        <dbReference type="Proteomes" id="UP000010471"/>
    </source>
</evidence>
<organism evidence="2 3">
    <name type="scientific">Allocoleopsis franciscana PCC 7113</name>
    <dbReference type="NCBI Taxonomy" id="1173027"/>
    <lineage>
        <taxon>Bacteria</taxon>
        <taxon>Bacillati</taxon>
        <taxon>Cyanobacteriota</taxon>
        <taxon>Cyanophyceae</taxon>
        <taxon>Coleofasciculales</taxon>
        <taxon>Coleofasciculaceae</taxon>
        <taxon>Allocoleopsis</taxon>
        <taxon>Allocoleopsis franciscana</taxon>
    </lineage>
</organism>
<sequence length="96" mass="10576">MKNGQCPKCGSPEVFSNTNRKFPALNTMTIGSGNFGNRYAYLDTYVCVGCGYVENYVAKQADLNYIKEEWTSVREGNNQVHDSSSEDSVSLGFASL</sequence>